<dbReference type="Gene3D" id="3.40.50.2300">
    <property type="match status" value="1"/>
</dbReference>
<protein>
    <recommendedName>
        <fullName evidence="1">protein-tyrosine-phosphatase</fullName>
        <ecNumber evidence="1">3.1.3.48</ecNumber>
    </recommendedName>
</protein>
<name>A0A401FPC4_9LACO</name>
<dbReference type="Proteomes" id="UP000286974">
    <property type="component" value="Unassembled WGS sequence"/>
</dbReference>
<dbReference type="SMART" id="SM00226">
    <property type="entry name" value="LMWPc"/>
    <property type="match status" value="1"/>
</dbReference>
<comment type="caution">
    <text evidence="4">The sequence shown here is derived from an EMBL/GenBank/DDBJ whole genome shotgun (WGS) entry which is preliminary data.</text>
</comment>
<reference evidence="4 5" key="1">
    <citation type="submission" date="2017-11" db="EMBL/GenBank/DDBJ databases">
        <title>Draft Genome Sequence of Lactobacillus curieae NBRC 111893 isolated from Koso, a Japanese sugar-Vegetable Fermented Beverage.</title>
        <authorList>
            <person name="Chiou T.Y."/>
            <person name="Oshima K."/>
            <person name="Suda W."/>
            <person name="Hattori M."/>
            <person name="Takahashi T."/>
        </authorList>
    </citation>
    <scope>NUCLEOTIDE SEQUENCE [LARGE SCALE GENOMIC DNA]</scope>
    <source>
        <strain evidence="4 5">NBRC111893</strain>
    </source>
</reference>
<proteinExistence type="predicted"/>
<dbReference type="PANTHER" id="PTHR11717">
    <property type="entry name" value="LOW MOLECULAR WEIGHT PROTEIN TYROSINE PHOSPHATASE"/>
    <property type="match status" value="1"/>
</dbReference>
<feature type="domain" description="Phosphotyrosine protein phosphatase I" evidence="3">
    <location>
        <begin position="1"/>
        <end position="128"/>
    </location>
</feature>
<dbReference type="CDD" id="cd16343">
    <property type="entry name" value="LMWPTP"/>
    <property type="match status" value="1"/>
</dbReference>
<gene>
    <name evidence="4" type="ORF">NBRC111893_2333</name>
</gene>
<sequence length="136" mass="15428">MFRHMVAQQSLQDSINIQSAATSSYEQGNPPHPGAIAELAKHNLSMTGQFSRPITSDDFAWADLIIGMDNQNIVDLTEMAPKQDVHKIHLCLNILDESGKEIADPWYDHRFDRTYNQLASSLPAWLTYIKRNMLTN</sequence>
<dbReference type="InterPro" id="IPR023485">
    <property type="entry name" value="Ptyr_pPase"/>
</dbReference>
<accession>A0A401FPC4</accession>
<dbReference type="InterPro" id="IPR036196">
    <property type="entry name" value="Ptyr_pPase_sf"/>
</dbReference>
<dbReference type="EC" id="3.1.3.48" evidence="1"/>
<keyword evidence="4" id="KW-0378">Hydrolase</keyword>
<dbReference type="InterPro" id="IPR050438">
    <property type="entry name" value="LMW_PTPase"/>
</dbReference>
<dbReference type="GO" id="GO:0004725">
    <property type="term" value="F:protein tyrosine phosphatase activity"/>
    <property type="evidence" value="ECO:0007669"/>
    <property type="project" value="UniProtKB-EC"/>
</dbReference>
<evidence type="ECO:0000256" key="2">
    <source>
        <dbReference type="ARBA" id="ARBA00051722"/>
    </source>
</evidence>
<keyword evidence="5" id="KW-1185">Reference proteome</keyword>
<evidence type="ECO:0000256" key="1">
    <source>
        <dbReference type="ARBA" id="ARBA00013064"/>
    </source>
</evidence>
<organism evidence="4 5">
    <name type="scientific">Lentilactobacillus kosonis</name>
    <dbReference type="NCBI Taxonomy" id="2810561"/>
    <lineage>
        <taxon>Bacteria</taxon>
        <taxon>Bacillati</taxon>
        <taxon>Bacillota</taxon>
        <taxon>Bacilli</taxon>
        <taxon>Lactobacillales</taxon>
        <taxon>Lactobacillaceae</taxon>
        <taxon>Lentilactobacillus</taxon>
    </lineage>
</organism>
<dbReference type="PANTHER" id="PTHR11717:SF7">
    <property type="entry name" value="LOW MOLECULAR WEIGHT PHOSPHOTYROSINE PROTEIN PHOSPHATASE"/>
    <property type="match status" value="1"/>
</dbReference>
<dbReference type="EMBL" id="BEXA01000007">
    <property type="protein sequence ID" value="GAY74187.1"/>
    <property type="molecule type" value="Genomic_DNA"/>
</dbReference>
<evidence type="ECO:0000313" key="4">
    <source>
        <dbReference type="EMBL" id="GAY74187.1"/>
    </source>
</evidence>
<dbReference type="Pfam" id="PF01451">
    <property type="entry name" value="LMWPc"/>
    <property type="match status" value="1"/>
</dbReference>
<dbReference type="SUPFAM" id="SSF52788">
    <property type="entry name" value="Phosphotyrosine protein phosphatases I"/>
    <property type="match status" value="1"/>
</dbReference>
<evidence type="ECO:0000259" key="3">
    <source>
        <dbReference type="SMART" id="SM00226"/>
    </source>
</evidence>
<evidence type="ECO:0000313" key="5">
    <source>
        <dbReference type="Proteomes" id="UP000286974"/>
    </source>
</evidence>
<comment type="catalytic activity">
    <reaction evidence="2">
        <text>O-phospho-L-tyrosyl-[protein] + H2O = L-tyrosyl-[protein] + phosphate</text>
        <dbReference type="Rhea" id="RHEA:10684"/>
        <dbReference type="Rhea" id="RHEA-COMP:10136"/>
        <dbReference type="Rhea" id="RHEA-COMP:20101"/>
        <dbReference type="ChEBI" id="CHEBI:15377"/>
        <dbReference type="ChEBI" id="CHEBI:43474"/>
        <dbReference type="ChEBI" id="CHEBI:46858"/>
        <dbReference type="ChEBI" id="CHEBI:61978"/>
        <dbReference type="EC" id="3.1.3.48"/>
    </reaction>
</comment>
<dbReference type="AlphaFoldDB" id="A0A401FPC4"/>